<sequence>MNQNVYQTLGAALSPDHNIRQAAEAQLKQWEVSEFEFPRHLAEILSNNECEESLRQSAGLLLKKYIDKHWSPASDKFEAPLTHPDVKEAIRAHSFHTLSCPLVKVRNASAYVVARLAHFDWPEDWPNFVELMIQLIKSGDKCGVHGSFRSFAEFASKDLSDQQINTVAPLLFPELYKVATSSDFSPQTRVHAVEIFHNFINMIQIVKEANPEIVTDLLAPVLPSWMEFFSQCLSTPLGNISHLSLKIEVVLTLHKLADFFPKLLLGHEAHFTKLVVGNLQQVAEMYSKTDVEGEDFPDGWYETSEVPGENEDEVKLDDFIYPTLELLGNFAQKSKLPGHQALIQDEHTFNSIIWNMVVLHQITKDQEETWAEDPNQFAVEDDEFSLDYSIRLAVQDLIVILMNCYGDLFVSALSSAVFSFVEALPERISHADAHWWKTLEAGLSLVGASSYAIINNRQKASAANKAPLFSLERLFSNDILALASREECPLLTGRFFILTSQFSNALPSVLADQFLKSSVTTISQSPSVLVRVCALKSLNNFCRYLPQEVTLPLLPAIFAATSELAPLVTEDILHILLETWGGVVNLDAQITAQQSELFLPKLLDIWARNASDHLTSEIVRDLIQDLARNEFLYPRLVDFVVPGLLKYVVEASTESLVVSSAIDMLTSLTEGGASPLPAGYIATTFPAVLSATTRDDPELHVSTQKYFKAVVEKDLNQIGSWKQGDKSGLDFIIEYICGCFTSGKSESACVPLGPLILVLLLSNTECMVGYLSQILGPLTIRLIHGSTDSFKQSLLVVIAQLCRSHLDTILDFLSNPIGDIQNPLANVIAIWCECHDSFAGFFNIKLSAFALASIFVKNDPRIQNIQVRGRMVDINPGKIVTRSQTRAAGEHYIMVPAPAKILALLLNDCRNDTYSTEYRAEENDDESWADADEFENPEDVHLSELAAEHDQDRVIGPDEEFKSDPLYDLDLKEHLKQMFISGLTNNTGNLQQYIPLLEPLDQKSLTPDALQTM</sequence>
<evidence type="ECO:0000313" key="1">
    <source>
        <dbReference type="EMBL" id="KAJ9068836.1"/>
    </source>
</evidence>
<reference evidence="1" key="1">
    <citation type="submission" date="2022-04" db="EMBL/GenBank/DDBJ databases">
        <title>Genome of the entomopathogenic fungus Entomophthora muscae.</title>
        <authorList>
            <person name="Elya C."/>
            <person name="Lovett B.R."/>
            <person name="Lee E."/>
            <person name="Macias A.M."/>
            <person name="Hajek A.E."/>
            <person name="De Bivort B.L."/>
            <person name="Kasson M.T."/>
            <person name="De Fine Licht H.H."/>
            <person name="Stajich J.E."/>
        </authorList>
    </citation>
    <scope>NUCLEOTIDE SEQUENCE</scope>
    <source>
        <strain evidence="1">Berkeley</strain>
    </source>
</reference>
<organism evidence="1 2">
    <name type="scientific">Entomophthora muscae</name>
    <dbReference type="NCBI Taxonomy" id="34485"/>
    <lineage>
        <taxon>Eukaryota</taxon>
        <taxon>Fungi</taxon>
        <taxon>Fungi incertae sedis</taxon>
        <taxon>Zoopagomycota</taxon>
        <taxon>Entomophthoromycotina</taxon>
        <taxon>Entomophthoromycetes</taxon>
        <taxon>Entomophthorales</taxon>
        <taxon>Entomophthoraceae</taxon>
        <taxon>Entomophthora</taxon>
    </lineage>
</organism>
<evidence type="ECO:0000313" key="2">
    <source>
        <dbReference type="Proteomes" id="UP001165960"/>
    </source>
</evidence>
<dbReference type="EMBL" id="QTSX02003684">
    <property type="protein sequence ID" value="KAJ9068836.1"/>
    <property type="molecule type" value="Genomic_DNA"/>
</dbReference>
<accession>A0ACC2T2L5</accession>
<name>A0ACC2T2L5_9FUNG</name>
<proteinExistence type="predicted"/>
<comment type="caution">
    <text evidence="1">The sequence shown here is derived from an EMBL/GenBank/DDBJ whole genome shotgun (WGS) entry which is preliminary data.</text>
</comment>
<gene>
    <name evidence="1" type="ORF">DSO57_1024616</name>
</gene>
<keyword evidence="2" id="KW-1185">Reference proteome</keyword>
<protein>
    <submittedName>
        <fullName evidence="1">Uncharacterized protein</fullName>
    </submittedName>
</protein>
<dbReference type="Proteomes" id="UP001165960">
    <property type="component" value="Unassembled WGS sequence"/>
</dbReference>